<dbReference type="InterPro" id="IPR029063">
    <property type="entry name" value="SAM-dependent_MTases_sf"/>
</dbReference>
<evidence type="ECO:0000313" key="2">
    <source>
        <dbReference type="Proteomes" id="UP000309061"/>
    </source>
</evidence>
<dbReference type="Gene3D" id="3.40.50.150">
    <property type="entry name" value="Vaccinia Virus protein VP39"/>
    <property type="match status" value="1"/>
</dbReference>
<keyword evidence="1" id="KW-0489">Methyltransferase</keyword>
<accession>A0A6B8KAR9</accession>
<dbReference type="Pfam" id="PF13578">
    <property type="entry name" value="Methyltransf_24"/>
    <property type="match status" value="1"/>
</dbReference>
<dbReference type="KEGG" id="mhey:H2LOC_004070"/>
<dbReference type="SUPFAM" id="SSF53335">
    <property type="entry name" value="S-adenosyl-L-methionine-dependent methyltransferases"/>
    <property type="match status" value="1"/>
</dbReference>
<dbReference type="AlphaFoldDB" id="A0A6B8KAR9"/>
<gene>
    <name evidence="1" type="ORF">H2LOC_004070</name>
</gene>
<evidence type="ECO:0000313" key="1">
    <source>
        <dbReference type="EMBL" id="QGM44929.1"/>
    </source>
</evidence>
<dbReference type="GO" id="GO:0008168">
    <property type="term" value="F:methyltransferase activity"/>
    <property type="evidence" value="ECO:0007669"/>
    <property type="project" value="UniProtKB-KW"/>
</dbReference>
<keyword evidence="1" id="KW-0808">Transferase</keyword>
<protein>
    <submittedName>
        <fullName evidence="1">Class I SAM-dependent methyltransferase</fullName>
    </submittedName>
</protein>
<sequence length="269" mass="30676">MQRIRGALRFFVPFRHFVESCLGRRLPLPSFAVSPPRMPAFAAKGDEDFQSAYRGRSAEIFFANDGPVIYKWPHYFAVYDQLLGPLVGTEVRMLEIGVCKGGSLKLWREFFGPRAVIFGIDIDRRCAAFDGQFASVRIGSQDDSDFLRKVVAEMGGLDVVLDDGSHVASHQRASFNALFPLLSEGGLYIIEDMHTAYWAEYEGGLRKQGTAVEFLKEKIDEMHRHYRNPELNRPESMPEIESVQFFDSIAVVRKRKQLPRFHMPRPSPQ</sequence>
<dbReference type="OrthoDB" id="9816424at2"/>
<dbReference type="GO" id="GO:0032259">
    <property type="term" value="P:methylation"/>
    <property type="evidence" value="ECO:0007669"/>
    <property type="project" value="UniProtKB-KW"/>
</dbReference>
<name>A0A6B8KAR9_9HYPH</name>
<reference evidence="1 2" key="1">
    <citation type="submission" date="2019-11" db="EMBL/GenBank/DDBJ databases">
        <title>The genome sequence of Methylocystis heyeri.</title>
        <authorList>
            <person name="Oshkin I.Y."/>
            <person name="Miroshnikov K."/>
            <person name="Dedysh S.N."/>
        </authorList>
    </citation>
    <scope>NUCLEOTIDE SEQUENCE [LARGE SCALE GENOMIC DNA]</scope>
    <source>
        <strain evidence="1 2">H2</strain>
    </source>
</reference>
<organism evidence="1 2">
    <name type="scientific">Methylocystis heyeri</name>
    <dbReference type="NCBI Taxonomy" id="391905"/>
    <lineage>
        <taxon>Bacteria</taxon>
        <taxon>Pseudomonadati</taxon>
        <taxon>Pseudomonadota</taxon>
        <taxon>Alphaproteobacteria</taxon>
        <taxon>Hyphomicrobiales</taxon>
        <taxon>Methylocystaceae</taxon>
        <taxon>Methylocystis</taxon>
    </lineage>
</organism>
<dbReference type="EMBL" id="CP046052">
    <property type="protein sequence ID" value="QGM44929.1"/>
    <property type="molecule type" value="Genomic_DNA"/>
</dbReference>
<dbReference type="Proteomes" id="UP000309061">
    <property type="component" value="Chromosome"/>
</dbReference>
<proteinExistence type="predicted"/>
<keyword evidence="2" id="KW-1185">Reference proteome</keyword>